<evidence type="ECO:0000259" key="12">
    <source>
        <dbReference type="PROSITE" id="PS51198"/>
    </source>
</evidence>
<evidence type="ECO:0000256" key="6">
    <source>
        <dbReference type="ARBA" id="ARBA00023125"/>
    </source>
</evidence>
<dbReference type="EC" id="5.6.2.4" evidence="9"/>
<dbReference type="eggNOG" id="COG0210">
    <property type="taxonomic scope" value="Bacteria"/>
</dbReference>
<dbReference type="GO" id="GO:0003677">
    <property type="term" value="F:DNA binding"/>
    <property type="evidence" value="ECO:0007669"/>
    <property type="project" value="UniProtKB-KW"/>
</dbReference>
<reference evidence="14 15" key="1">
    <citation type="submission" date="2010-12" db="EMBL/GenBank/DDBJ databases">
        <title>Complete sequence of Ethanoligenens harbinense YUAN-3.</title>
        <authorList>
            <person name="Lucas S."/>
            <person name="Copeland A."/>
            <person name="Lapidus A."/>
            <person name="Cheng J.-F."/>
            <person name="Bruce D."/>
            <person name="Goodwin L."/>
            <person name="Pitluck S."/>
            <person name="Chertkov O."/>
            <person name="Misra M."/>
            <person name="Detter J.C."/>
            <person name="Han C."/>
            <person name="Tapia R."/>
            <person name="Land M."/>
            <person name="Hauser L."/>
            <person name="Jeffries C."/>
            <person name="Kyrpides N."/>
            <person name="Ivanova N."/>
            <person name="Mikhailova N."/>
            <person name="Wang A."/>
            <person name="Mouttaki H."/>
            <person name="He Z."/>
            <person name="Zhou J."/>
            <person name="Hemme C.L."/>
            <person name="Woyke T."/>
        </authorList>
    </citation>
    <scope>NUCLEOTIDE SEQUENCE [LARGE SCALE GENOMIC DNA]</scope>
    <source>
        <strain evidence="15">DSM 18485 / JCM 12961 / CGMCC 1.5033 / YUAN-3</strain>
    </source>
</reference>
<accession>E6U4Y3</accession>
<keyword evidence="15" id="KW-1185">Reference proteome</keyword>
<dbReference type="Proteomes" id="UP000001551">
    <property type="component" value="Chromosome"/>
</dbReference>
<proteinExistence type="inferred from homology"/>
<dbReference type="Pfam" id="PF13361">
    <property type="entry name" value="UvrD_C"/>
    <property type="match status" value="1"/>
</dbReference>
<dbReference type="CDD" id="cd18807">
    <property type="entry name" value="SF1_C_UvrD"/>
    <property type="match status" value="1"/>
</dbReference>
<dbReference type="PANTHER" id="PTHR11070">
    <property type="entry name" value="UVRD / RECB / PCRA DNA HELICASE FAMILY MEMBER"/>
    <property type="match status" value="1"/>
</dbReference>
<dbReference type="STRING" id="663278.Ethha_1138"/>
<dbReference type="Pfam" id="PF21196">
    <property type="entry name" value="PcrA_UvrD_tudor"/>
    <property type="match status" value="1"/>
</dbReference>
<dbReference type="PROSITE" id="PS51217">
    <property type="entry name" value="UVRD_HELICASE_CTER"/>
    <property type="match status" value="1"/>
</dbReference>
<evidence type="ECO:0000256" key="4">
    <source>
        <dbReference type="ARBA" id="ARBA00022806"/>
    </source>
</evidence>
<evidence type="ECO:0000313" key="15">
    <source>
        <dbReference type="Proteomes" id="UP000001551"/>
    </source>
</evidence>
<comment type="similarity">
    <text evidence="1">Belongs to the helicase family. UvrD subfamily.</text>
</comment>
<feature type="domain" description="UvrD-like helicase ATP-binding" evidence="12">
    <location>
        <begin position="20"/>
        <end position="343"/>
    </location>
</feature>
<dbReference type="Gene3D" id="1.10.486.10">
    <property type="entry name" value="PCRA, domain 4"/>
    <property type="match status" value="1"/>
</dbReference>
<evidence type="ECO:0000256" key="1">
    <source>
        <dbReference type="ARBA" id="ARBA00009922"/>
    </source>
</evidence>
<dbReference type="PANTHER" id="PTHR11070:SF2">
    <property type="entry name" value="ATP-DEPENDENT DNA HELICASE SRS2"/>
    <property type="match status" value="1"/>
</dbReference>
<dbReference type="Gene3D" id="3.40.50.300">
    <property type="entry name" value="P-loop containing nucleotide triphosphate hydrolases"/>
    <property type="match status" value="3"/>
</dbReference>
<keyword evidence="4 11" id="KW-0347">Helicase</keyword>
<evidence type="ECO:0000256" key="9">
    <source>
        <dbReference type="ARBA" id="ARBA00034808"/>
    </source>
</evidence>
<dbReference type="GO" id="GO:0005829">
    <property type="term" value="C:cytosol"/>
    <property type="evidence" value="ECO:0007669"/>
    <property type="project" value="TreeGrafter"/>
</dbReference>
<dbReference type="RefSeq" id="WP_013485050.1">
    <property type="nucleotide sequence ID" value="NC_014828.1"/>
</dbReference>
<evidence type="ECO:0000256" key="5">
    <source>
        <dbReference type="ARBA" id="ARBA00022840"/>
    </source>
</evidence>
<name>E6U4Y3_ETHHY</name>
<dbReference type="InterPro" id="IPR027417">
    <property type="entry name" value="P-loop_NTPase"/>
</dbReference>
<dbReference type="Pfam" id="PF00580">
    <property type="entry name" value="UvrD-helicase"/>
    <property type="match status" value="2"/>
</dbReference>
<comment type="catalytic activity">
    <reaction evidence="10">
        <text>ATP + H2O = ADP + phosphate + H(+)</text>
        <dbReference type="Rhea" id="RHEA:13065"/>
        <dbReference type="ChEBI" id="CHEBI:15377"/>
        <dbReference type="ChEBI" id="CHEBI:15378"/>
        <dbReference type="ChEBI" id="CHEBI:30616"/>
        <dbReference type="ChEBI" id="CHEBI:43474"/>
        <dbReference type="ChEBI" id="CHEBI:456216"/>
        <dbReference type="EC" id="5.6.2.4"/>
    </reaction>
</comment>
<keyword evidence="7" id="KW-0413">Isomerase</keyword>
<dbReference type="EMBL" id="CP002400">
    <property type="protein sequence ID" value="ADU26689.1"/>
    <property type="molecule type" value="Genomic_DNA"/>
</dbReference>
<dbReference type="KEGG" id="eha:Ethha_1138"/>
<dbReference type="AlphaFoldDB" id="E6U4Y3"/>
<protein>
    <recommendedName>
        <fullName evidence="9">DNA 3'-5' helicase</fullName>
        <ecNumber evidence="9">5.6.2.4</ecNumber>
    </recommendedName>
</protein>
<dbReference type="GO" id="GO:0043138">
    <property type="term" value="F:3'-5' DNA helicase activity"/>
    <property type="evidence" value="ECO:0007669"/>
    <property type="project" value="UniProtKB-EC"/>
</dbReference>
<evidence type="ECO:0000259" key="13">
    <source>
        <dbReference type="PROSITE" id="PS51217"/>
    </source>
</evidence>
<dbReference type="InterPro" id="IPR014017">
    <property type="entry name" value="DNA_helicase_UvrD-like_C"/>
</dbReference>
<dbReference type="PROSITE" id="PS51198">
    <property type="entry name" value="UVRD_HELICASE_ATP_BIND"/>
    <property type="match status" value="1"/>
</dbReference>
<keyword evidence="2 11" id="KW-0547">Nucleotide-binding</keyword>
<dbReference type="GO" id="GO:0033202">
    <property type="term" value="C:DNA helicase complex"/>
    <property type="evidence" value="ECO:0007669"/>
    <property type="project" value="TreeGrafter"/>
</dbReference>
<evidence type="ECO:0000256" key="3">
    <source>
        <dbReference type="ARBA" id="ARBA00022801"/>
    </source>
</evidence>
<evidence type="ECO:0000256" key="8">
    <source>
        <dbReference type="ARBA" id="ARBA00034617"/>
    </source>
</evidence>
<feature type="binding site" evidence="11">
    <location>
        <begin position="41"/>
        <end position="48"/>
    </location>
    <ligand>
        <name>ATP</name>
        <dbReference type="ChEBI" id="CHEBI:30616"/>
    </ligand>
</feature>
<feature type="domain" description="UvrD-like helicase C-terminal" evidence="13">
    <location>
        <begin position="344"/>
        <end position="615"/>
    </location>
</feature>
<dbReference type="SUPFAM" id="SSF52540">
    <property type="entry name" value="P-loop containing nucleoside triphosphate hydrolases"/>
    <property type="match status" value="1"/>
</dbReference>
<dbReference type="CDD" id="cd17932">
    <property type="entry name" value="DEXQc_UvrD"/>
    <property type="match status" value="1"/>
</dbReference>
<dbReference type="FunFam" id="1.10.486.10:FF:000003">
    <property type="entry name" value="ATP-dependent DNA helicase"/>
    <property type="match status" value="1"/>
</dbReference>
<comment type="catalytic activity">
    <reaction evidence="8">
        <text>Couples ATP hydrolysis with the unwinding of duplex DNA by translocating in the 3'-5' direction.</text>
        <dbReference type="EC" id="5.6.2.4"/>
    </reaction>
</comment>
<keyword evidence="3 11" id="KW-0378">Hydrolase</keyword>
<evidence type="ECO:0000256" key="10">
    <source>
        <dbReference type="ARBA" id="ARBA00048988"/>
    </source>
</evidence>
<dbReference type="InterPro" id="IPR013986">
    <property type="entry name" value="DExx_box_DNA_helicase_dom_sf"/>
</dbReference>
<gene>
    <name evidence="14" type="ordered locus">Ethha_1138</name>
</gene>
<dbReference type="Gene3D" id="1.10.10.160">
    <property type="match status" value="1"/>
</dbReference>
<evidence type="ECO:0000256" key="11">
    <source>
        <dbReference type="PROSITE-ProRule" id="PRU00560"/>
    </source>
</evidence>
<evidence type="ECO:0000256" key="7">
    <source>
        <dbReference type="ARBA" id="ARBA00023235"/>
    </source>
</evidence>
<dbReference type="InterPro" id="IPR014016">
    <property type="entry name" value="UvrD-like_ATP-bd"/>
</dbReference>
<evidence type="ECO:0000256" key="2">
    <source>
        <dbReference type="ARBA" id="ARBA00022741"/>
    </source>
</evidence>
<dbReference type="HOGENOM" id="CLU_004585_5_2_9"/>
<keyword evidence="5 11" id="KW-0067">ATP-binding</keyword>
<evidence type="ECO:0000313" key="14">
    <source>
        <dbReference type="EMBL" id="ADU26689.1"/>
    </source>
</evidence>
<organism evidence="14 15">
    <name type="scientific">Ethanoligenens harbinense (strain DSM 18485 / JCM 12961 / CGMCC 1.5033 / YUAN-3)</name>
    <dbReference type="NCBI Taxonomy" id="663278"/>
    <lineage>
        <taxon>Bacteria</taxon>
        <taxon>Bacillati</taxon>
        <taxon>Bacillota</taxon>
        <taxon>Clostridia</taxon>
        <taxon>Eubacteriales</taxon>
        <taxon>Oscillospiraceae</taxon>
        <taxon>Ethanoligenens</taxon>
    </lineage>
</organism>
<dbReference type="GO" id="GO:0005524">
    <property type="term" value="F:ATP binding"/>
    <property type="evidence" value="ECO:0007669"/>
    <property type="project" value="UniProtKB-UniRule"/>
</dbReference>
<sequence length="782" mass="87937">MDMHSEFLALRKKIIEAEFSRMNDRQRQAVLATQGPLLVLAGAGSGKTTVLVNRVACILKYGAAYESDAVPSGLTAEDLSYLQNCLAQRSFGDERLRELLAVDAPPSWALLAITFTNKAAGEMKSRLEQMLGEQALDIWACTFHSACSRILRREIDKLELGYSRSFTIYDTDDSLRVLRECCRDVAGDDRNFANKTALPAISRAKEQNMSPAAFEAAASGDYRLQKIASVYYKYQQALRQANALDFDDMLRLTVMLFEKNPDVLDHYARRFRYVLVDEYQDTNPVQYQLISLLAGGHQNLCVVGDDDQSIYKFRGATIENILSFEKQFKHARVIKLEQNYRSTSAILGVANAVIANNTGRKSKKLWTENPDGDPVKVRRFEDEATEALFIANTILENVKDGMKFADQAVIYRMNAQSGPIEKAFVRMGIPYRIIGGHRFYDRMEIRDLMAYLCVINNPGDNLHFTRIVNAPKRSIGSATMAAVQQIAEQTGQTLYEVFLHCQEYEYFSKKTARIESFMHFMEHMRELRTEILPHELIRTVMEESGYLASLGDDEEAKSRKENLSTLISNAADYEKNADEPTLEGFLEEAALMTDIDNYDGQADTVVMMTIHAAKGLEFPAVFIAGMEEGVFPGQSVMIYPEQLEEERRLAYVGITRAKRKLNLTCAGSRMLFGATVRNRPSRFLDEIPNNLKDAQDMRPHFERPQPRRAAPAAPIRLERPGVSRPVQSKAVFAPGDTVGHGTFGRGMVLSAKTMGGDTLLEIAFDTCGTKKLMANFARLKKL</sequence>
<keyword evidence="6" id="KW-0238">DNA-binding</keyword>
<dbReference type="GO" id="GO:0000725">
    <property type="term" value="P:recombinational repair"/>
    <property type="evidence" value="ECO:0007669"/>
    <property type="project" value="TreeGrafter"/>
</dbReference>
<dbReference type="InterPro" id="IPR000212">
    <property type="entry name" value="DNA_helicase_UvrD/REP"/>
</dbReference>
<dbReference type="GO" id="GO:0016887">
    <property type="term" value="F:ATP hydrolysis activity"/>
    <property type="evidence" value="ECO:0007669"/>
    <property type="project" value="RHEA"/>
</dbReference>